<comment type="caution">
    <text evidence="6">The sequence shown here is derived from an EMBL/GenBank/DDBJ whole genome shotgun (WGS) entry which is preliminary data.</text>
</comment>
<keyword evidence="4 5" id="KW-0472">Membrane</keyword>
<dbReference type="Pfam" id="PF00654">
    <property type="entry name" value="Voltage_CLC"/>
    <property type="match status" value="1"/>
</dbReference>
<dbReference type="GO" id="GO:0015108">
    <property type="term" value="F:chloride transmembrane transporter activity"/>
    <property type="evidence" value="ECO:0007669"/>
    <property type="project" value="InterPro"/>
</dbReference>
<comment type="subcellular location">
    <subcellularLocation>
        <location evidence="1">Membrane</location>
        <topology evidence="1">Multi-pass membrane protein</topology>
    </subcellularLocation>
</comment>
<dbReference type="RefSeq" id="WP_273002823.1">
    <property type="nucleotide sequence ID" value="NZ_DURU01000090.1"/>
</dbReference>
<evidence type="ECO:0000256" key="1">
    <source>
        <dbReference type="ARBA" id="ARBA00004141"/>
    </source>
</evidence>
<dbReference type="InterPro" id="IPR001807">
    <property type="entry name" value="ClC"/>
</dbReference>
<gene>
    <name evidence="6" type="ORF">GX397_04850</name>
</gene>
<evidence type="ECO:0000256" key="2">
    <source>
        <dbReference type="ARBA" id="ARBA00022692"/>
    </source>
</evidence>
<feature type="transmembrane region" description="Helical" evidence="5">
    <location>
        <begin position="56"/>
        <end position="77"/>
    </location>
</feature>
<evidence type="ECO:0000313" key="6">
    <source>
        <dbReference type="EMBL" id="HHZ04377.1"/>
    </source>
</evidence>
<organism evidence="6 7">
    <name type="scientific">Acetomicrobium hydrogeniformans</name>
    <dbReference type="NCBI Taxonomy" id="649746"/>
    <lineage>
        <taxon>Bacteria</taxon>
        <taxon>Thermotogati</taxon>
        <taxon>Synergistota</taxon>
        <taxon>Synergistia</taxon>
        <taxon>Synergistales</taxon>
        <taxon>Acetomicrobiaceae</taxon>
        <taxon>Acetomicrobium</taxon>
    </lineage>
</organism>
<dbReference type="Proteomes" id="UP000525027">
    <property type="component" value="Unassembled WGS sequence"/>
</dbReference>
<dbReference type="EMBL" id="DURU01000090">
    <property type="protein sequence ID" value="HHZ04377.1"/>
    <property type="molecule type" value="Genomic_DNA"/>
</dbReference>
<evidence type="ECO:0000256" key="5">
    <source>
        <dbReference type="SAM" id="Phobius"/>
    </source>
</evidence>
<keyword evidence="3 5" id="KW-1133">Transmembrane helix</keyword>
<name>A0A7V7BYN4_9BACT</name>
<protein>
    <submittedName>
        <fullName evidence="6">Voltage-gated chloride channel</fullName>
    </submittedName>
</protein>
<dbReference type="GO" id="GO:0016020">
    <property type="term" value="C:membrane"/>
    <property type="evidence" value="ECO:0007669"/>
    <property type="project" value="UniProtKB-SubCell"/>
</dbReference>
<reference evidence="6 7" key="1">
    <citation type="journal article" date="2020" name="Biotechnol. Biofuels">
        <title>New insights from the biogas microbiome by comprehensive genome-resolved metagenomics of nearly 1600 species originating from multiple anaerobic digesters.</title>
        <authorList>
            <person name="Campanaro S."/>
            <person name="Treu L."/>
            <person name="Rodriguez-R L.M."/>
            <person name="Kovalovszki A."/>
            <person name="Ziels R.M."/>
            <person name="Maus I."/>
            <person name="Zhu X."/>
            <person name="Kougias P.G."/>
            <person name="Basile A."/>
            <person name="Luo G."/>
            <person name="Schluter A."/>
            <person name="Konstantinidis K.T."/>
            <person name="Angelidaki I."/>
        </authorList>
    </citation>
    <scope>NUCLEOTIDE SEQUENCE [LARGE SCALE GENOMIC DNA]</scope>
    <source>
        <strain evidence="6">AS25fmACSIPFO_94</strain>
    </source>
</reference>
<keyword evidence="2 5" id="KW-0812">Transmembrane</keyword>
<evidence type="ECO:0000313" key="7">
    <source>
        <dbReference type="Proteomes" id="UP000525027"/>
    </source>
</evidence>
<dbReference type="Gene3D" id="1.10.3080.10">
    <property type="entry name" value="Clc chloride channel"/>
    <property type="match status" value="1"/>
</dbReference>
<evidence type="ECO:0000256" key="4">
    <source>
        <dbReference type="ARBA" id="ARBA00023136"/>
    </source>
</evidence>
<feature type="non-terminal residue" evidence="6">
    <location>
        <position position="136"/>
    </location>
</feature>
<dbReference type="SUPFAM" id="SSF81340">
    <property type="entry name" value="Clc chloride channel"/>
    <property type="match status" value="1"/>
</dbReference>
<proteinExistence type="predicted"/>
<accession>A0A7V7BYN4</accession>
<evidence type="ECO:0000256" key="3">
    <source>
        <dbReference type="ARBA" id="ARBA00022989"/>
    </source>
</evidence>
<feature type="transmembrane region" description="Helical" evidence="5">
    <location>
        <begin position="12"/>
        <end position="44"/>
    </location>
</feature>
<dbReference type="InterPro" id="IPR014743">
    <property type="entry name" value="Cl-channel_core"/>
</dbReference>
<dbReference type="AlphaFoldDB" id="A0A7V7BYN4"/>
<sequence>MKNGDDKRVEEVFVLLYSAAKWGILSLLAGLIVGGAASVFLLLLEGSVSFVGGLPFWRILLLPLGLLASAFLIKTFAPEAHGHGTEKVIEAVHCKEGYIPLKVVPVKLAATITTLASGGSAGKEGPCAQIGGGLMS</sequence>